<feature type="domain" description="CxC2-like cysteine cluster KDZ transposase-associated" evidence="1">
    <location>
        <begin position="2"/>
        <end position="42"/>
    </location>
</feature>
<evidence type="ECO:0000259" key="1">
    <source>
        <dbReference type="Pfam" id="PF18803"/>
    </source>
</evidence>
<reference evidence="2" key="1">
    <citation type="journal article" date="2020" name="New Phytol.">
        <title>Comparative genomics reveals dynamic genome evolution in host specialist ectomycorrhizal fungi.</title>
        <authorList>
            <person name="Lofgren L.A."/>
            <person name="Nguyen N.H."/>
            <person name="Vilgalys R."/>
            <person name="Ruytinx J."/>
            <person name="Liao H.L."/>
            <person name="Branco S."/>
            <person name="Kuo A."/>
            <person name="LaButti K."/>
            <person name="Lipzen A."/>
            <person name="Andreopoulos W."/>
            <person name="Pangilinan J."/>
            <person name="Riley R."/>
            <person name="Hundley H."/>
            <person name="Na H."/>
            <person name="Barry K."/>
            <person name="Grigoriev I.V."/>
            <person name="Stajich J.E."/>
            <person name="Kennedy P.G."/>
        </authorList>
    </citation>
    <scope>NUCLEOTIDE SEQUENCE</scope>
    <source>
        <strain evidence="2">MN1</strain>
    </source>
</reference>
<dbReference type="InterPro" id="IPR041457">
    <property type="entry name" value="CxC2_KDZ-assoc"/>
</dbReference>
<dbReference type="Pfam" id="PF18803">
    <property type="entry name" value="CxC2"/>
    <property type="match status" value="1"/>
</dbReference>
<gene>
    <name evidence="2" type="ORF">BJ212DRAFT_1497077</name>
</gene>
<evidence type="ECO:0000313" key="3">
    <source>
        <dbReference type="Proteomes" id="UP000807769"/>
    </source>
</evidence>
<organism evidence="2 3">
    <name type="scientific">Suillus subaureus</name>
    <dbReference type="NCBI Taxonomy" id="48587"/>
    <lineage>
        <taxon>Eukaryota</taxon>
        <taxon>Fungi</taxon>
        <taxon>Dikarya</taxon>
        <taxon>Basidiomycota</taxon>
        <taxon>Agaricomycotina</taxon>
        <taxon>Agaricomycetes</taxon>
        <taxon>Agaricomycetidae</taxon>
        <taxon>Boletales</taxon>
        <taxon>Suillineae</taxon>
        <taxon>Suillaceae</taxon>
        <taxon>Suillus</taxon>
    </lineage>
</organism>
<name>A0A9P7EEF1_9AGAM</name>
<dbReference type="GeneID" id="64635560"/>
<dbReference type="AlphaFoldDB" id="A0A9P7EEF1"/>
<dbReference type="Proteomes" id="UP000807769">
    <property type="component" value="Unassembled WGS sequence"/>
</dbReference>
<protein>
    <recommendedName>
        <fullName evidence="1">CxC2-like cysteine cluster KDZ transposase-associated domain-containing protein</fullName>
    </recommendedName>
</protein>
<proteinExistence type="predicted"/>
<dbReference type="RefSeq" id="XP_041194390.1">
    <property type="nucleotide sequence ID" value="XM_041341544.1"/>
</dbReference>
<keyword evidence="3" id="KW-1185">Reference proteome</keyword>
<dbReference type="EMBL" id="JABBWG010000011">
    <property type="protein sequence ID" value="KAG1818518.1"/>
    <property type="molecule type" value="Genomic_DNA"/>
</dbReference>
<sequence>MSNPKTAVTFHVLEHYHLLSFESKVSAFEFYNVCSWMSNNNGLLPIKVNLLFQVPSKLIQLPSGSA</sequence>
<comment type="caution">
    <text evidence="2">The sequence shown here is derived from an EMBL/GenBank/DDBJ whole genome shotgun (WGS) entry which is preliminary data.</text>
</comment>
<dbReference type="OrthoDB" id="2682806at2759"/>
<accession>A0A9P7EEF1</accession>
<evidence type="ECO:0000313" key="2">
    <source>
        <dbReference type="EMBL" id="KAG1818518.1"/>
    </source>
</evidence>